<dbReference type="OrthoDB" id="2095648at2759"/>
<dbReference type="GO" id="GO:0009740">
    <property type="term" value="P:gibberellic acid mediated signaling pathway"/>
    <property type="evidence" value="ECO:0007669"/>
    <property type="project" value="TreeGrafter"/>
</dbReference>
<keyword evidence="3" id="KW-1185">Reference proteome</keyword>
<protein>
    <recommendedName>
        <fullName evidence="1">F-box domain-containing protein</fullName>
    </recommendedName>
</protein>
<dbReference type="Proteomes" id="UP001141806">
    <property type="component" value="Unassembled WGS sequence"/>
</dbReference>
<feature type="domain" description="F-box" evidence="1">
    <location>
        <begin position="24"/>
        <end position="63"/>
    </location>
</feature>
<dbReference type="SUPFAM" id="SSF81383">
    <property type="entry name" value="F-box domain"/>
    <property type="match status" value="1"/>
</dbReference>
<dbReference type="GO" id="GO:0009937">
    <property type="term" value="P:regulation of gibberellic acid mediated signaling pathway"/>
    <property type="evidence" value="ECO:0007669"/>
    <property type="project" value="InterPro"/>
</dbReference>
<organism evidence="2 3">
    <name type="scientific">Protea cynaroides</name>
    <dbReference type="NCBI Taxonomy" id="273540"/>
    <lineage>
        <taxon>Eukaryota</taxon>
        <taxon>Viridiplantae</taxon>
        <taxon>Streptophyta</taxon>
        <taxon>Embryophyta</taxon>
        <taxon>Tracheophyta</taxon>
        <taxon>Spermatophyta</taxon>
        <taxon>Magnoliopsida</taxon>
        <taxon>Proteales</taxon>
        <taxon>Proteaceae</taxon>
        <taxon>Protea</taxon>
    </lineage>
</organism>
<dbReference type="AlphaFoldDB" id="A0A9Q0QYH9"/>
<evidence type="ECO:0000259" key="1">
    <source>
        <dbReference type="Pfam" id="PF12937"/>
    </source>
</evidence>
<dbReference type="PANTHER" id="PTHR47750:SF1">
    <property type="entry name" value="F-BOX PROTEIN SNE"/>
    <property type="match status" value="1"/>
</dbReference>
<dbReference type="InterPro" id="IPR044184">
    <property type="entry name" value="SNE/GID2"/>
</dbReference>
<evidence type="ECO:0000313" key="3">
    <source>
        <dbReference type="Proteomes" id="UP001141806"/>
    </source>
</evidence>
<dbReference type="Pfam" id="PF12937">
    <property type="entry name" value="F-box-like"/>
    <property type="match status" value="1"/>
</dbReference>
<dbReference type="InterPro" id="IPR001810">
    <property type="entry name" value="F-box_dom"/>
</dbReference>
<gene>
    <name evidence="2" type="ORF">NE237_001856</name>
</gene>
<dbReference type="InterPro" id="IPR036047">
    <property type="entry name" value="F-box-like_dom_sf"/>
</dbReference>
<dbReference type="Gene3D" id="1.20.1280.50">
    <property type="match status" value="1"/>
</dbReference>
<evidence type="ECO:0000313" key="2">
    <source>
        <dbReference type="EMBL" id="KAJ4976750.1"/>
    </source>
</evidence>
<proteinExistence type="predicted"/>
<dbReference type="EMBL" id="JAMYWD010000003">
    <property type="protein sequence ID" value="KAJ4976750.1"/>
    <property type="molecule type" value="Genomic_DNA"/>
</dbReference>
<sequence>MAEEIEKKAKVDVVVKFCINDHRDILVAILNRLDGRSLGVAACVCRQWRSLARHDWLWENICFPYVSPRPYDVRSVVTALGGYRRLYMVCLRPLLTGRNSERMRSNNNNRVWTRDEVQLSLSLFSIDYYERLGLSGGGASSMDSSSSYTSTSSLMFLCKAVNV</sequence>
<comment type="caution">
    <text evidence="2">The sequence shown here is derived from an EMBL/GenBank/DDBJ whole genome shotgun (WGS) entry which is preliminary data.</text>
</comment>
<name>A0A9Q0QYH9_9MAGN</name>
<accession>A0A9Q0QYH9</accession>
<dbReference type="GO" id="GO:0019005">
    <property type="term" value="C:SCF ubiquitin ligase complex"/>
    <property type="evidence" value="ECO:0007669"/>
    <property type="project" value="InterPro"/>
</dbReference>
<dbReference type="PANTHER" id="PTHR47750">
    <property type="entry name" value="F-BOX PROTEIN SNE"/>
    <property type="match status" value="1"/>
</dbReference>
<reference evidence="2" key="1">
    <citation type="journal article" date="2023" name="Plant J.">
        <title>The genome of the king protea, Protea cynaroides.</title>
        <authorList>
            <person name="Chang J."/>
            <person name="Duong T.A."/>
            <person name="Schoeman C."/>
            <person name="Ma X."/>
            <person name="Roodt D."/>
            <person name="Barker N."/>
            <person name="Li Z."/>
            <person name="Van de Peer Y."/>
            <person name="Mizrachi E."/>
        </authorList>
    </citation>
    <scope>NUCLEOTIDE SEQUENCE</scope>
    <source>
        <tissue evidence="2">Young leaves</tissue>
    </source>
</reference>